<dbReference type="EMBL" id="CM026433">
    <property type="protein sequence ID" value="KAG0555035.1"/>
    <property type="molecule type" value="Genomic_DNA"/>
</dbReference>
<name>A0A8T0G896_CERPU</name>
<evidence type="ECO:0000256" key="1">
    <source>
        <dbReference type="SAM" id="MobiDB-lite"/>
    </source>
</evidence>
<accession>A0A8T0G896</accession>
<dbReference type="Proteomes" id="UP000822688">
    <property type="component" value="Chromosome 12"/>
</dbReference>
<gene>
    <name evidence="2" type="ORF">KC19_12G138800</name>
</gene>
<feature type="region of interest" description="Disordered" evidence="1">
    <location>
        <begin position="54"/>
        <end position="77"/>
    </location>
</feature>
<proteinExistence type="predicted"/>
<protein>
    <submittedName>
        <fullName evidence="2">Uncharacterized protein</fullName>
    </submittedName>
</protein>
<reference evidence="2" key="1">
    <citation type="submission" date="2020-06" db="EMBL/GenBank/DDBJ databases">
        <title>WGS assembly of Ceratodon purpureus strain R40.</title>
        <authorList>
            <person name="Carey S.B."/>
            <person name="Jenkins J."/>
            <person name="Shu S."/>
            <person name="Lovell J.T."/>
            <person name="Sreedasyam A."/>
            <person name="Maumus F."/>
            <person name="Tiley G.P."/>
            <person name="Fernandez-Pozo N."/>
            <person name="Barry K."/>
            <person name="Chen C."/>
            <person name="Wang M."/>
            <person name="Lipzen A."/>
            <person name="Daum C."/>
            <person name="Saski C.A."/>
            <person name="Payton A.C."/>
            <person name="Mcbreen J.C."/>
            <person name="Conrad R.E."/>
            <person name="Kollar L.M."/>
            <person name="Olsson S."/>
            <person name="Huttunen S."/>
            <person name="Landis J.B."/>
            <person name="Wickett N.J."/>
            <person name="Johnson M.G."/>
            <person name="Rensing S.A."/>
            <person name="Grimwood J."/>
            <person name="Schmutz J."/>
            <person name="Mcdaniel S.F."/>
        </authorList>
    </citation>
    <scope>NUCLEOTIDE SEQUENCE</scope>
    <source>
        <strain evidence="2">R40</strain>
    </source>
</reference>
<evidence type="ECO:0000313" key="3">
    <source>
        <dbReference type="Proteomes" id="UP000822688"/>
    </source>
</evidence>
<dbReference type="PANTHER" id="PTHR35757:SF1">
    <property type="entry name" value="THERMOSOME SUBUNIT GAMMA"/>
    <property type="match status" value="1"/>
</dbReference>
<dbReference type="OrthoDB" id="45571at2759"/>
<evidence type="ECO:0000313" key="2">
    <source>
        <dbReference type="EMBL" id="KAG0555035.1"/>
    </source>
</evidence>
<keyword evidence="3" id="KW-1185">Reference proteome</keyword>
<organism evidence="2 3">
    <name type="scientific">Ceratodon purpureus</name>
    <name type="common">Fire moss</name>
    <name type="synonym">Dicranum purpureum</name>
    <dbReference type="NCBI Taxonomy" id="3225"/>
    <lineage>
        <taxon>Eukaryota</taxon>
        <taxon>Viridiplantae</taxon>
        <taxon>Streptophyta</taxon>
        <taxon>Embryophyta</taxon>
        <taxon>Bryophyta</taxon>
        <taxon>Bryophytina</taxon>
        <taxon>Bryopsida</taxon>
        <taxon>Dicranidae</taxon>
        <taxon>Pseudoditrichales</taxon>
        <taxon>Ditrichaceae</taxon>
        <taxon>Ceratodon</taxon>
    </lineage>
</organism>
<comment type="caution">
    <text evidence="2">The sequence shown here is derived from an EMBL/GenBank/DDBJ whole genome shotgun (WGS) entry which is preliminary data.</text>
</comment>
<dbReference type="PANTHER" id="PTHR35757">
    <property type="entry name" value="THERMOSOME SUBUNIT GAMMA"/>
    <property type="match status" value="1"/>
</dbReference>
<sequence>MAAAAGGISTRLLCKAESSGSPCRPVSCLGSKCQAVPFRIVCVHPSQPAVRRVANSNEHSDDGVSSSGFGGPWRGSGNERFVKGGRMVPRAMFSWVSEPPPLTETEFEDARMEVLERVGDLNSIADFTRFRDNGAEGAELQTAIITYKTRFPLSLFRPQQVDLVAAVHIADREYFSNLQKELSKYDRVLYEMVADKDKLQTNRLGKMRWRPPRRLPGRRGGHGFSIIGAIQRTMAALLTLEFQLECMDYRRENWYHADLDYDTFAVLQRERGESFLSFAKDLTTMSSKAITKAAFEPNPGLDPWRQKLQWISRVMPMPLLGLLVIEGVCAPSDAPLKTSPEMKALLELDIPGAFKVFLAKQITTDFADSTSPLVENSVIIGERNRVAMDELRAAFKEGCSKVAVFYGSGHLPDMDRRLREEFNLYPTGINWRTAWAIRGREHNAATELSVFLSSLAKKSGWALNRYQTLALLLISAVLAVDLWFWELLLGTCNDYLESTMTFIVGLLDKGWNL</sequence>
<dbReference type="AlphaFoldDB" id="A0A8T0G896"/>